<sequence length="268" mass="28710">MLLPCCRSEAAGLQPVSNVNSVGAHAPGTFINAGEGGQELTLLTSVIGDVCQGGNRNGISEDLGHCVDGSPKMPGHCFYLTRDQAGTNQCHSTQNAVHCENNLLDAPASHAGTLANTTERPLPGISEDLAQMQSCTRSRHGRLGPNCPLRSVKSGRFRPRTSLQRHIGRLGPFARPRTKQTRKTWAVCSPQDEVDTEDLGRSYRKTWAGTIGILGPNVSEDLGQNMWCIGRLGPRGPRSIGRLGPNVSEDLGQNILGQTLQRASRDSA</sequence>
<dbReference type="AlphaFoldDB" id="L0A5Y5"/>
<dbReference type="EMBL" id="CP003383">
    <property type="protein sequence ID" value="AFZ69261.1"/>
    <property type="molecule type" value="Genomic_DNA"/>
</dbReference>
<accession>L0A5Y5</accession>
<dbReference type="KEGG" id="dpd:Deipe_3839"/>
<keyword evidence="2" id="KW-1185">Reference proteome</keyword>
<name>L0A5Y5_DEIPD</name>
<dbReference type="HOGENOM" id="CLU_1037164_0_0_0"/>
<evidence type="ECO:0000313" key="1">
    <source>
        <dbReference type="EMBL" id="AFZ69261.1"/>
    </source>
</evidence>
<proteinExistence type="predicted"/>
<protein>
    <submittedName>
        <fullName evidence="1">Uncharacterized protein</fullName>
    </submittedName>
</protein>
<dbReference type="Proteomes" id="UP000010467">
    <property type="component" value="Plasmid pDEIPE01"/>
</dbReference>
<organism evidence="1 2">
    <name type="scientific">Deinococcus peraridilitoris (strain DSM 19664 / LMG 22246 / CIP 109416 / KR-200)</name>
    <dbReference type="NCBI Taxonomy" id="937777"/>
    <lineage>
        <taxon>Bacteria</taxon>
        <taxon>Thermotogati</taxon>
        <taxon>Deinococcota</taxon>
        <taxon>Deinococci</taxon>
        <taxon>Deinococcales</taxon>
        <taxon>Deinococcaceae</taxon>
        <taxon>Deinococcus</taxon>
    </lineage>
</organism>
<reference evidence="2" key="1">
    <citation type="submission" date="2012-03" db="EMBL/GenBank/DDBJ databases">
        <title>Complete sequence of plasmid 1 of Deinococcus peraridilitoris DSM 19664.</title>
        <authorList>
            <person name="Lucas S."/>
            <person name="Copeland A."/>
            <person name="Lapidus A."/>
            <person name="Glavina del Rio T."/>
            <person name="Dalin E."/>
            <person name="Tice H."/>
            <person name="Bruce D."/>
            <person name="Goodwin L."/>
            <person name="Pitluck S."/>
            <person name="Peters L."/>
            <person name="Mikhailova N."/>
            <person name="Lu M."/>
            <person name="Kyrpides N."/>
            <person name="Mavromatis K."/>
            <person name="Ivanova N."/>
            <person name="Brettin T."/>
            <person name="Detter J.C."/>
            <person name="Han C."/>
            <person name="Larimer F."/>
            <person name="Land M."/>
            <person name="Hauser L."/>
            <person name="Markowitz V."/>
            <person name="Cheng J.-F."/>
            <person name="Hugenholtz P."/>
            <person name="Woyke T."/>
            <person name="Wu D."/>
            <person name="Pukall R."/>
            <person name="Steenblock K."/>
            <person name="Brambilla E."/>
            <person name="Klenk H.-P."/>
            <person name="Eisen J.A."/>
        </authorList>
    </citation>
    <scope>NUCLEOTIDE SEQUENCE [LARGE SCALE GENOMIC DNA]</scope>
    <source>
        <strain evidence="2">DSM 19664 / LMG 22246 / CIP 109416 / KR-200</strain>
        <plasmid evidence="2">Plasmid pDEIPE01</plasmid>
    </source>
</reference>
<keyword evidence="1" id="KW-0614">Plasmid</keyword>
<evidence type="ECO:0000313" key="2">
    <source>
        <dbReference type="Proteomes" id="UP000010467"/>
    </source>
</evidence>
<geneLocation type="plasmid" evidence="1 2">
    <name>pDEIPE01</name>
</geneLocation>
<gene>
    <name evidence="1" type="ordered locus">Deipe_3839</name>
</gene>